<dbReference type="FunFam" id="3.40.630.30:FF:000047">
    <property type="entry name" value="Acetyltransferase, GNAT family"/>
    <property type="match status" value="1"/>
</dbReference>
<dbReference type="SUPFAM" id="SSF55729">
    <property type="entry name" value="Acyl-CoA N-acyltransferases (Nat)"/>
    <property type="match status" value="1"/>
</dbReference>
<feature type="region of interest" description="Disordered" evidence="1">
    <location>
        <begin position="1"/>
        <end position="23"/>
    </location>
</feature>
<evidence type="ECO:0000313" key="3">
    <source>
        <dbReference type="EMBL" id="ASW01981.1"/>
    </source>
</evidence>
<dbReference type="PANTHER" id="PTHR43441">
    <property type="entry name" value="RIBOSOMAL-PROTEIN-SERINE ACETYLTRANSFERASE"/>
    <property type="match status" value="1"/>
</dbReference>
<keyword evidence="3" id="KW-0808">Transferase</keyword>
<evidence type="ECO:0000313" key="4">
    <source>
        <dbReference type="Proteomes" id="UP000215158"/>
    </source>
</evidence>
<dbReference type="Gene3D" id="3.40.630.30">
    <property type="match status" value="1"/>
</dbReference>
<dbReference type="Pfam" id="PF13302">
    <property type="entry name" value="Acetyltransf_3"/>
    <property type="match status" value="1"/>
</dbReference>
<evidence type="ECO:0000256" key="1">
    <source>
        <dbReference type="SAM" id="MobiDB-lite"/>
    </source>
</evidence>
<dbReference type="PROSITE" id="PS51186">
    <property type="entry name" value="GNAT"/>
    <property type="match status" value="1"/>
</dbReference>
<accession>A0A248VSI2</accession>
<sequence length="246" mass="27753">MEPRRNAFEQPIGAPVPGWNGAQAPGREPLVGHYCRIEPVDVERHAEDLYEAYRSATDGRDWTYLTVGPFESLAAYREHLTRAAASADPLHYTVIDLATGKAVGTLALMRIDRANGVIEVGHVTYSPRLKRTRIATEAMFLLMTQVFDKLGYRRFEWKCDSLNGPSRAAALRYGFTFEGIFRQAIVYRERNRDTAWFSVIDSEWPVLRPSYVRWLDAGNFDAQGGQVERLADLIAQQRATAGNDAQ</sequence>
<dbReference type="InterPro" id="IPR051908">
    <property type="entry name" value="Ribosomal_N-acetyltransferase"/>
</dbReference>
<dbReference type="Proteomes" id="UP000215158">
    <property type="component" value="Chromosome 2"/>
</dbReference>
<dbReference type="PANTHER" id="PTHR43441:SF2">
    <property type="entry name" value="FAMILY ACETYLTRANSFERASE, PUTATIVE (AFU_ORTHOLOGUE AFUA_7G00850)-RELATED"/>
    <property type="match status" value="1"/>
</dbReference>
<dbReference type="OrthoDB" id="5295305at2"/>
<dbReference type="KEGG" id="parb:CJU94_28060"/>
<dbReference type="GO" id="GO:1990189">
    <property type="term" value="F:protein N-terminal-serine acetyltransferase activity"/>
    <property type="evidence" value="ECO:0007669"/>
    <property type="project" value="TreeGrafter"/>
</dbReference>
<dbReference type="InterPro" id="IPR016181">
    <property type="entry name" value="Acyl_CoA_acyltransferase"/>
</dbReference>
<dbReference type="InterPro" id="IPR000182">
    <property type="entry name" value="GNAT_dom"/>
</dbReference>
<feature type="domain" description="N-acetyltransferase" evidence="2">
    <location>
        <begin position="35"/>
        <end position="193"/>
    </location>
</feature>
<dbReference type="EMBL" id="CP022990">
    <property type="protein sequence ID" value="ASW01981.1"/>
    <property type="molecule type" value="Genomic_DNA"/>
</dbReference>
<name>A0A248VSI2_9BURK</name>
<dbReference type="RefSeq" id="WP_095421867.1">
    <property type="nucleotide sequence ID" value="NZ_CP022990.1"/>
</dbReference>
<evidence type="ECO:0000259" key="2">
    <source>
        <dbReference type="PROSITE" id="PS51186"/>
    </source>
</evidence>
<gene>
    <name evidence="3" type="ORF">CJU94_28060</name>
</gene>
<reference evidence="3 4" key="1">
    <citation type="submission" date="2017-08" db="EMBL/GenBank/DDBJ databases">
        <title>Identification and genetic characteristics of simultaneous BTEX- and naphthalene-degrading Paraburkholderia sp. BN5 isolated from petroleum-contaminated soil.</title>
        <authorList>
            <person name="Lee Y."/>
            <person name="Jeon C.O."/>
        </authorList>
    </citation>
    <scope>NUCLEOTIDE SEQUENCE [LARGE SCALE GENOMIC DNA]</scope>
    <source>
        <strain evidence="3 4">BN5</strain>
    </source>
</reference>
<proteinExistence type="predicted"/>
<dbReference type="AlphaFoldDB" id="A0A248VSI2"/>
<organism evidence="3 4">
    <name type="scientific">Paraburkholderia aromaticivorans</name>
    <dbReference type="NCBI Taxonomy" id="2026199"/>
    <lineage>
        <taxon>Bacteria</taxon>
        <taxon>Pseudomonadati</taxon>
        <taxon>Pseudomonadota</taxon>
        <taxon>Betaproteobacteria</taxon>
        <taxon>Burkholderiales</taxon>
        <taxon>Burkholderiaceae</taxon>
        <taxon>Paraburkholderia</taxon>
    </lineage>
</organism>
<keyword evidence="4" id="KW-1185">Reference proteome</keyword>
<protein>
    <submittedName>
        <fullName evidence="3">GNAT family N-acetyltransferase</fullName>
    </submittedName>
</protein>
<dbReference type="GO" id="GO:0008999">
    <property type="term" value="F:protein-N-terminal-alanine acetyltransferase activity"/>
    <property type="evidence" value="ECO:0007669"/>
    <property type="project" value="TreeGrafter"/>
</dbReference>